<sequence>VAIEHKDLLSYILKQGGVKTKDIEIYLDKPKQSVLDIMNKLYDEGLVKSVKKSFGVGPPSWVWYIEE</sequence>
<organism evidence="1">
    <name type="scientific">marine sediment metagenome</name>
    <dbReference type="NCBI Taxonomy" id="412755"/>
    <lineage>
        <taxon>unclassified sequences</taxon>
        <taxon>metagenomes</taxon>
        <taxon>ecological metagenomes</taxon>
    </lineage>
</organism>
<name>X1S498_9ZZZZ</name>
<reference evidence="1" key="1">
    <citation type="journal article" date="2014" name="Front. Microbiol.">
        <title>High frequency of phylogenetically diverse reductive dehalogenase-homologous genes in deep subseafloor sedimentary metagenomes.</title>
        <authorList>
            <person name="Kawai M."/>
            <person name="Futagami T."/>
            <person name="Toyoda A."/>
            <person name="Takaki Y."/>
            <person name="Nishi S."/>
            <person name="Hori S."/>
            <person name="Arai W."/>
            <person name="Tsubouchi T."/>
            <person name="Morono Y."/>
            <person name="Uchiyama I."/>
            <person name="Ito T."/>
            <person name="Fujiyama A."/>
            <person name="Inagaki F."/>
            <person name="Takami H."/>
        </authorList>
    </citation>
    <scope>NUCLEOTIDE SEQUENCE</scope>
    <source>
        <strain evidence="1">Expedition CK06-06</strain>
    </source>
</reference>
<dbReference type="InterPro" id="IPR036390">
    <property type="entry name" value="WH_DNA-bd_sf"/>
</dbReference>
<comment type="caution">
    <text evidence="1">The sequence shown here is derived from an EMBL/GenBank/DDBJ whole genome shotgun (WGS) entry which is preliminary data.</text>
</comment>
<evidence type="ECO:0000313" key="1">
    <source>
        <dbReference type="EMBL" id="GAI87867.1"/>
    </source>
</evidence>
<proteinExistence type="predicted"/>
<gene>
    <name evidence="1" type="ORF">S12H4_13322</name>
</gene>
<feature type="non-terminal residue" evidence="1">
    <location>
        <position position="1"/>
    </location>
</feature>
<protein>
    <recommendedName>
        <fullName evidence="2">Transcription regulator TrmB N-terminal domain-containing protein</fullName>
    </recommendedName>
</protein>
<evidence type="ECO:0008006" key="2">
    <source>
        <dbReference type="Google" id="ProtNLM"/>
    </source>
</evidence>
<dbReference type="EMBL" id="BARW01006345">
    <property type="protein sequence ID" value="GAI87867.1"/>
    <property type="molecule type" value="Genomic_DNA"/>
</dbReference>
<accession>X1S498</accession>
<dbReference type="SUPFAM" id="SSF46785">
    <property type="entry name" value="Winged helix' DNA-binding domain"/>
    <property type="match status" value="1"/>
</dbReference>
<dbReference type="AlphaFoldDB" id="X1S498"/>